<keyword evidence="7" id="KW-1185">Reference proteome</keyword>
<dbReference type="GO" id="GO:0008757">
    <property type="term" value="F:S-adenosylmethionine-dependent methyltransferase activity"/>
    <property type="evidence" value="ECO:0007669"/>
    <property type="project" value="TreeGrafter"/>
</dbReference>
<dbReference type="Gene3D" id="3.40.50.150">
    <property type="entry name" value="Vaccinia Virus protein VP39"/>
    <property type="match status" value="1"/>
</dbReference>
<comment type="cofactor">
    <cofactor evidence="1">
        <name>a divalent metal cation</name>
        <dbReference type="ChEBI" id="CHEBI:60240"/>
    </cofactor>
</comment>
<dbReference type="Pfam" id="PF01596">
    <property type="entry name" value="Methyltransf_3"/>
    <property type="match status" value="1"/>
</dbReference>
<dbReference type="InterPro" id="IPR050362">
    <property type="entry name" value="Cation-dep_OMT"/>
</dbReference>
<dbReference type="Proteomes" id="UP001054252">
    <property type="component" value="Unassembled WGS sequence"/>
</dbReference>
<evidence type="ECO:0000313" key="6">
    <source>
        <dbReference type="EMBL" id="GKV14062.1"/>
    </source>
</evidence>
<dbReference type="SUPFAM" id="SSF53335">
    <property type="entry name" value="S-adenosyl-L-methionine-dependent methyltransferases"/>
    <property type="match status" value="1"/>
</dbReference>
<sequence length="113" mass="12550">MLYYLAAGPDVSQLVTMLLKLINAKKTIEIGVFTGYSLLTTALAIPNDGKITAIDVNRETYEIGLPFIRKAGVEHKINFIQSPALPILNELLQEEENEGSFNFAFVDADKINY</sequence>
<dbReference type="PANTHER" id="PTHR10509">
    <property type="entry name" value="O-METHYLTRANSFERASE-RELATED"/>
    <property type="match status" value="1"/>
</dbReference>
<dbReference type="EMBL" id="BPVZ01000040">
    <property type="protein sequence ID" value="GKV14062.1"/>
    <property type="molecule type" value="Genomic_DNA"/>
</dbReference>
<evidence type="ECO:0000256" key="4">
    <source>
        <dbReference type="ARBA" id="ARBA00022691"/>
    </source>
</evidence>
<name>A0AAV5JRX8_9ROSI</name>
<dbReference type="PANTHER" id="PTHR10509:SF82">
    <property type="entry name" value="CAFFEOYL-COA O-METHYLTRANSFERASE-LIKE"/>
    <property type="match status" value="1"/>
</dbReference>
<accession>A0AAV5JRX8</accession>
<keyword evidence="2" id="KW-0489">Methyltransferase</keyword>
<evidence type="ECO:0008006" key="8">
    <source>
        <dbReference type="Google" id="ProtNLM"/>
    </source>
</evidence>
<keyword evidence="4" id="KW-0949">S-adenosyl-L-methionine</keyword>
<comment type="caution">
    <text evidence="6">The sequence shown here is derived from an EMBL/GenBank/DDBJ whole genome shotgun (WGS) entry which is preliminary data.</text>
</comment>
<reference evidence="6 7" key="1">
    <citation type="journal article" date="2021" name="Commun. Biol.">
        <title>The genome of Shorea leprosula (Dipterocarpaceae) highlights the ecological relevance of drought in aseasonal tropical rainforests.</title>
        <authorList>
            <person name="Ng K.K.S."/>
            <person name="Kobayashi M.J."/>
            <person name="Fawcett J.A."/>
            <person name="Hatakeyama M."/>
            <person name="Paape T."/>
            <person name="Ng C.H."/>
            <person name="Ang C.C."/>
            <person name="Tnah L.H."/>
            <person name="Lee C.T."/>
            <person name="Nishiyama T."/>
            <person name="Sese J."/>
            <person name="O'Brien M.J."/>
            <person name="Copetti D."/>
            <person name="Mohd Noor M.I."/>
            <person name="Ong R.C."/>
            <person name="Putra M."/>
            <person name="Sireger I.Z."/>
            <person name="Indrioko S."/>
            <person name="Kosugi Y."/>
            <person name="Izuno A."/>
            <person name="Isagi Y."/>
            <person name="Lee S.L."/>
            <person name="Shimizu K.K."/>
        </authorList>
    </citation>
    <scope>NUCLEOTIDE SEQUENCE [LARGE SCALE GENOMIC DNA]</scope>
    <source>
        <strain evidence="6">214</strain>
    </source>
</reference>
<dbReference type="GO" id="GO:0008171">
    <property type="term" value="F:O-methyltransferase activity"/>
    <property type="evidence" value="ECO:0007669"/>
    <property type="project" value="InterPro"/>
</dbReference>
<keyword evidence="3" id="KW-0808">Transferase</keyword>
<comment type="similarity">
    <text evidence="5">Belongs to the class I-like SAM-binding methyltransferase superfamily. Cation-dependent O-methyltransferase family.</text>
</comment>
<proteinExistence type="inferred from homology"/>
<dbReference type="InterPro" id="IPR002935">
    <property type="entry name" value="SAM_O-MeTrfase"/>
</dbReference>
<evidence type="ECO:0000256" key="1">
    <source>
        <dbReference type="ARBA" id="ARBA00001968"/>
    </source>
</evidence>
<dbReference type="InterPro" id="IPR029063">
    <property type="entry name" value="SAM-dependent_MTases_sf"/>
</dbReference>
<dbReference type="GO" id="GO:0032259">
    <property type="term" value="P:methylation"/>
    <property type="evidence" value="ECO:0007669"/>
    <property type="project" value="UniProtKB-KW"/>
</dbReference>
<organism evidence="6 7">
    <name type="scientific">Rubroshorea leprosula</name>
    <dbReference type="NCBI Taxonomy" id="152421"/>
    <lineage>
        <taxon>Eukaryota</taxon>
        <taxon>Viridiplantae</taxon>
        <taxon>Streptophyta</taxon>
        <taxon>Embryophyta</taxon>
        <taxon>Tracheophyta</taxon>
        <taxon>Spermatophyta</taxon>
        <taxon>Magnoliopsida</taxon>
        <taxon>eudicotyledons</taxon>
        <taxon>Gunneridae</taxon>
        <taxon>Pentapetalae</taxon>
        <taxon>rosids</taxon>
        <taxon>malvids</taxon>
        <taxon>Malvales</taxon>
        <taxon>Dipterocarpaceae</taxon>
        <taxon>Rubroshorea</taxon>
    </lineage>
</organism>
<protein>
    <recommendedName>
        <fullName evidence="8">Caffeoyl-CoA O-methyltransferase</fullName>
    </recommendedName>
</protein>
<gene>
    <name evidence="6" type="ORF">SLEP1_g24986</name>
</gene>
<evidence type="ECO:0000313" key="7">
    <source>
        <dbReference type="Proteomes" id="UP001054252"/>
    </source>
</evidence>
<dbReference type="AlphaFoldDB" id="A0AAV5JRX8"/>
<evidence type="ECO:0000256" key="3">
    <source>
        <dbReference type="ARBA" id="ARBA00022679"/>
    </source>
</evidence>
<evidence type="ECO:0000256" key="2">
    <source>
        <dbReference type="ARBA" id="ARBA00022603"/>
    </source>
</evidence>
<dbReference type="PROSITE" id="PS51682">
    <property type="entry name" value="SAM_OMT_I"/>
    <property type="match status" value="1"/>
</dbReference>
<evidence type="ECO:0000256" key="5">
    <source>
        <dbReference type="ARBA" id="ARBA00023453"/>
    </source>
</evidence>